<comment type="subcellular location">
    <subcellularLocation>
        <location evidence="6">Nucleus</location>
    </subcellularLocation>
</comment>
<gene>
    <name evidence="9" type="ORF">Ahy_B05g077993</name>
</gene>
<evidence type="ECO:0000256" key="2">
    <source>
        <dbReference type="ARBA" id="ARBA00022723"/>
    </source>
</evidence>
<protein>
    <recommendedName>
        <fullName evidence="6">Protein FAR1-RELATED SEQUENCE</fullName>
    </recommendedName>
</protein>
<keyword evidence="6" id="KW-0539">Nucleus</keyword>
<comment type="caution">
    <text evidence="9">The sequence shown here is derived from an EMBL/GenBank/DDBJ whole genome shotgun (WGS) entry which is preliminary data.</text>
</comment>
<feature type="compositionally biased region" description="Acidic residues" evidence="7">
    <location>
        <begin position="10"/>
        <end position="22"/>
    </location>
</feature>
<name>A0A444Z625_ARAHY</name>
<evidence type="ECO:0000313" key="10">
    <source>
        <dbReference type="Proteomes" id="UP000289738"/>
    </source>
</evidence>
<evidence type="ECO:0000256" key="1">
    <source>
        <dbReference type="ARBA" id="ARBA00005889"/>
    </source>
</evidence>
<keyword evidence="3 5" id="KW-0863">Zinc-finger</keyword>
<comment type="function">
    <text evidence="6">Putative transcription activator involved in regulating light control of development.</text>
</comment>
<dbReference type="PANTHER" id="PTHR31669:SF251">
    <property type="entry name" value="PROTEIN FAR1-RELATED SEQUENCE"/>
    <property type="match status" value="1"/>
</dbReference>
<feature type="compositionally biased region" description="Basic and acidic residues" evidence="7">
    <location>
        <begin position="42"/>
        <end position="52"/>
    </location>
</feature>
<dbReference type="GO" id="GO:0005634">
    <property type="term" value="C:nucleus"/>
    <property type="evidence" value="ECO:0007669"/>
    <property type="project" value="UniProtKB-SubCell"/>
</dbReference>
<accession>A0A444Z625</accession>
<organism evidence="9 10">
    <name type="scientific">Arachis hypogaea</name>
    <name type="common">Peanut</name>
    <dbReference type="NCBI Taxonomy" id="3818"/>
    <lineage>
        <taxon>Eukaryota</taxon>
        <taxon>Viridiplantae</taxon>
        <taxon>Streptophyta</taxon>
        <taxon>Embryophyta</taxon>
        <taxon>Tracheophyta</taxon>
        <taxon>Spermatophyta</taxon>
        <taxon>Magnoliopsida</taxon>
        <taxon>eudicotyledons</taxon>
        <taxon>Gunneridae</taxon>
        <taxon>Pentapetalae</taxon>
        <taxon>rosids</taxon>
        <taxon>fabids</taxon>
        <taxon>Fabales</taxon>
        <taxon>Fabaceae</taxon>
        <taxon>Papilionoideae</taxon>
        <taxon>50 kb inversion clade</taxon>
        <taxon>dalbergioids sensu lato</taxon>
        <taxon>Dalbergieae</taxon>
        <taxon>Pterocarpus clade</taxon>
        <taxon>Arachis</taxon>
    </lineage>
</organism>
<dbReference type="GO" id="GO:0008270">
    <property type="term" value="F:zinc ion binding"/>
    <property type="evidence" value="ECO:0007669"/>
    <property type="project" value="UniProtKB-UniRule"/>
</dbReference>
<dbReference type="InterPro" id="IPR006564">
    <property type="entry name" value="Znf_PMZ"/>
</dbReference>
<evidence type="ECO:0000259" key="8">
    <source>
        <dbReference type="PROSITE" id="PS50966"/>
    </source>
</evidence>
<evidence type="ECO:0000256" key="6">
    <source>
        <dbReference type="RuleBase" id="RU367018"/>
    </source>
</evidence>
<dbReference type="EMBL" id="SDMP01000015">
    <property type="protein sequence ID" value="RYR09618.1"/>
    <property type="molecule type" value="Genomic_DNA"/>
</dbReference>
<dbReference type="PANTHER" id="PTHR31669">
    <property type="entry name" value="PROTEIN FAR1-RELATED SEQUENCE 10-RELATED"/>
    <property type="match status" value="1"/>
</dbReference>
<evidence type="ECO:0000256" key="3">
    <source>
        <dbReference type="ARBA" id="ARBA00022771"/>
    </source>
</evidence>
<dbReference type="SMART" id="SM00575">
    <property type="entry name" value="ZnF_PMZ"/>
    <property type="match status" value="1"/>
</dbReference>
<evidence type="ECO:0000313" key="9">
    <source>
        <dbReference type="EMBL" id="RYR09618.1"/>
    </source>
</evidence>
<evidence type="ECO:0000256" key="7">
    <source>
        <dbReference type="SAM" id="MobiDB-lite"/>
    </source>
</evidence>
<dbReference type="InterPro" id="IPR031052">
    <property type="entry name" value="FHY3/FAR1"/>
</dbReference>
<keyword evidence="4 6" id="KW-0862">Zinc</keyword>
<sequence length="286" mass="32334">MDPSFQLSGGEDDKDWQSEEEYFGVSSLSGEDDNYSFGNDSEAGKTTDDVHRNGLGADPVISERDAPGFRSAEDFVYQVFKTEEEAYAAYKQFARLRGFGVRKGDVGRINGVLVRRDFFCHWQGLDKIELFASKIYTRTVFKEVRKQIKGVGSLLFLEKDNISTTSIYKFSNMVNRRRVRKVLYDLSEPKIECDCHMWNSERIPCCHIFCVMKYEGLDKIPPGLILRWWCKGSKEWTPTETEGTEGHGTQLLRHGALCSTMSVVAKLASDDAANFAVAKDVIASLV</sequence>
<dbReference type="PROSITE" id="PS50966">
    <property type="entry name" value="ZF_SWIM"/>
    <property type="match status" value="1"/>
</dbReference>
<feature type="domain" description="SWIM-type" evidence="8">
    <location>
        <begin position="180"/>
        <end position="216"/>
    </location>
</feature>
<dbReference type="InterPro" id="IPR007527">
    <property type="entry name" value="Znf_SWIM"/>
</dbReference>
<dbReference type="GO" id="GO:0006355">
    <property type="term" value="P:regulation of DNA-templated transcription"/>
    <property type="evidence" value="ECO:0007669"/>
    <property type="project" value="UniProtKB-UniRule"/>
</dbReference>
<dbReference type="Proteomes" id="UP000289738">
    <property type="component" value="Chromosome B05"/>
</dbReference>
<comment type="similarity">
    <text evidence="1 6">Belongs to the FHY3/FAR1 family.</text>
</comment>
<dbReference type="AlphaFoldDB" id="A0A444Z625"/>
<evidence type="ECO:0000256" key="4">
    <source>
        <dbReference type="ARBA" id="ARBA00022833"/>
    </source>
</evidence>
<keyword evidence="2 6" id="KW-0479">Metal-binding</keyword>
<reference evidence="9 10" key="1">
    <citation type="submission" date="2019-01" db="EMBL/GenBank/DDBJ databases">
        <title>Sequencing of cultivated peanut Arachis hypogaea provides insights into genome evolution and oil improvement.</title>
        <authorList>
            <person name="Chen X."/>
        </authorList>
    </citation>
    <scope>NUCLEOTIDE SEQUENCE [LARGE SCALE GENOMIC DNA]</scope>
    <source>
        <strain evidence="10">cv. Fuhuasheng</strain>
        <tissue evidence="9">Leaves</tissue>
    </source>
</reference>
<keyword evidence="10" id="KW-1185">Reference proteome</keyword>
<feature type="region of interest" description="Disordered" evidence="7">
    <location>
        <begin position="1"/>
        <end position="57"/>
    </location>
</feature>
<proteinExistence type="inferred from homology"/>
<evidence type="ECO:0000256" key="5">
    <source>
        <dbReference type="PROSITE-ProRule" id="PRU00325"/>
    </source>
</evidence>